<evidence type="ECO:0000313" key="1">
    <source>
        <dbReference type="EMBL" id="KAL3277667.1"/>
    </source>
</evidence>
<gene>
    <name evidence="1" type="ORF">HHI36_013013</name>
</gene>
<proteinExistence type="predicted"/>
<reference evidence="1 2" key="1">
    <citation type="journal article" date="2021" name="BMC Biol.">
        <title>Horizontally acquired antibacterial genes associated with adaptive radiation of ladybird beetles.</title>
        <authorList>
            <person name="Li H.S."/>
            <person name="Tang X.F."/>
            <person name="Huang Y.H."/>
            <person name="Xu Z.Y."/>
            <person name="Chen M.L."/>
            <person name="Du X.Y."/>
            <person name="Qiu B.Y."/>
            <person name="Chen P.T."/>
            <person name="Zhang W."/>
            <person name="Slipinski A."/>
            <person name="Escalona H.E."/>
            <person name="Waterhouse R.M."/>
            <person name="Zwick A."/>
            <person name="Pang H."/>
        </authorList>
    </citation>
    <scope>NUCLEOTIDE SEQUENCE [LARGE SCALE GENOMIC DNA]</scope>
    <source>
        <strain evidence="1">SYSU2018</strain>
    </source>
</reference>
<feature type="non-terminal residue" evidence="1">
    <location>
        <position position="137"/>
    </location>
</feature>
<name>A0ABD2NGY5_9CUCU</name>
<dbReference type="Proteomes" id="UP001516400">
    <property type="component" value="Unassembled WGS sequence"/>
</dbReference>
<evidence type="ECO:0000313" key="2">
    <source>
        <dbReference type="Proteomes" id="UP001516400"/>
    </source>
</evidence>
<keyword evidence="2" id="KW-1185">Reference proteome</keyword>
<protein>
    <submittedName>
        <fullName evidence="1">Uncharacterized protein</fullName>
    </submittedName>
</protein>
<organism evidence="1 2">
    <name type="scientific">Cryptolaemus montrouzieri</name>
    <dbReference type="NCBI Taxonomy" id="559131"/>
    <lineage>
        <taxon>Eukaryota</taxon>
        <taxon>Metazoa</taxon>
        <taxon>Ecdysozoa</taxon>
        <taxon>Arthropoda</taxon>
        <taxon>Hexapoda</taxon>
        <taxon>Insecta</taxon>
        <taxon>Pterygota</taxon>
        <taxon>Neoptera</taxon>
        <taxon>Endopterygota</taxon>
        <taxon>Coleoptera</taxon>
        <taxon>Polyphaga</taxon>
        <taxon>Cucujiformia</taxon>
        <taxon>Coccinelloidea</taxon>
        <taxon>Coccinellidae</taxon>
        <taxon>Scymninae</taxon>
        <taxon>Scymnini</taxon>
        <taxon>Cryptolaemus</taxon>
    </lineage>
</organism>
<comment type="caution">
    <text evidence="1">The sequence shown here is derived from an EMBL/GenBank/DDBJ whole genome shotgun (WGS) entry which is preliminary data.</text>
</comment>
<dbReference type="AlphaFoldDB" id="A0ABD2NGY5"/>
<sequence length="137" mass="16151">EYKAAKNGVRRLIKTEKNNAWDQHCKQIELLIEGKRCSEVLKFIRSLISLNKDKVQISIIEPEEWKDHYTNILQEKRTEHRVESPKQNIRVQDEKVEIEVKTTKKIVMSMRTGKSSGPEGIYTEMLKNESEKLIERL</sequence>
<feature type="non-terminal residue" evidence="1">
    <location>
        <position position="1"/>
    </location>
</feature>
<accession>A0ABD2NGY5</accession>
<dbReference type="EMBL" id="JABFTP020000103">
    <property type="protein sequence ID" value="KAL3277667.1"/>
    <property type="molecule type" value="Genomic_DNA"/>
</dbReference>